<sequence>MAKQRKQSSTTTSQSTKNKQLSSIPTSSKPKQPQQYYNPRKSYHFTRDLNQGGRLINTSSPHNQKVLNTANFHEQPRKPTIQRAKRRSSRASSPLELGFHDPDSVLLPTDQSLVLHSNNNNNNVNKTKDDIIIDVDNNSIARKDDKLGGVYDGSFSKLVLPPIVTKRSTKFNDFLSDDAKNNNNKETKPRSRMVANKDQLQKVKGESRFNTVNHSESKSLKGSLKVKIVKENKASMKEVKNSPSGGRRLRLKINSPRIRNRKSVPWVATGGRRSLSDSFVIVKSSLNPRRDFRESMVEMIVHNNIRSSKGLEDLLACYLCLNSDEYHDIIIKVFKQIWFDLSDNE</sequence>
<feature type="region of interest" description="Disordered" evidence="7">
    <location>
        <begin position="1"/>
        <end position="38"/>
    </location>
</feature>
<gene>
    <name evidence="9" type="ORF">LLUT_LOCUS3644</name>
</gene>
<evidence type="ECO:0000256" key="3">
    <source>
        <dbReference type="ARBA" id="ARBA00023015"/>
    </source>
</evidence>
<dbReference type="AlphaFoldDB" id="A0AAV1VZR3"/>
<dbReference type="Pfam" id="PF04844">
    <property type="entry name" value="Ovate"/>
    <property type="match status" value="1"/>
</dbReference>
<dbReference type="GO" id="GO:0005634">
    <property type="term" value="C:nucleus"/>
    <property type="evidence" value="ECO:0007669"/>
    <property type="project" value="UniProtKB-SubCell"/>
</dbReference>
<comment type="caution">
    <text evidence="9">The sequence shown here is derived from an EMBL/GenBank/DDBJ whole genome shotgun (WGS) entry which is preliminary data.</text>
</comment>
<evidence type="ECO:0000259" key="8">
    <source>
        <dbReference type="PROSITE" id="PS51754"/>
    </source>
</evidence>
<feature type="region of interest" description="Disordered" evidence="7">
    <location>
        <begin position="68"/>
        <end position="103"/>
    </location>
</feature>
<evidence type="ECO:0000256" key="1">
    <source>
        <dbReference type="ARBA" id="ARBA00004123"/>
    </source>
</evidence>
<comment type="subcellular location">
    <subcellularLocation>
        <location evidence="1 6">Nucleus</location>
    </subcellularLocation>
</comment>
<evidence type="ECO:0000256" key="5">
    <source>
        <dbReference type="ARBA" id="ARBA00023242"/>
    </source>
</evidence>
<organism evidence="9 10">
    <name type="scientific">Lupinus luteus</name>
    <name type="common">European yellow lupine</name>
    <dbReference type="NCBI Taxonomy" id="3873"/>
    <lineage>
        <taxon>Eukaryota</taxon>
        <taxon>Viridiplantae</taxon>
        <taxon>Streptophyta</taxon>
        <taxon>Embryophyta</taxon>
        <taxon>Tracheophyta</taxon>
        <taxon>Spermatophyta</taxon>
        <taxon>Magnoliopsida</taxon>
        <taxon>eudicotyledons</taxon>
        <taxon>Gunneridae</taxon>
        <taxon>Pentapetalae</taxon>
        <taxon>rosids</taxon>
        <taxon>fabids</taxon>
        <taxon>Fabales</taxon>
        <taxon>Fabaceae</taxon>
        <taxon>Papilionoideae</taxon>
        <taxon>50 kb inversion clade</taxon>
        <taxon>genistoids sensu lato</taxon>
        <taxon>core genistoids</taxon>
        <taxon>Genisteae</taxon>
        <taxon>Lupinus</taxon>
    </lineage>
</organism>
<accession>A0AAV1VZR3</accession>
<evidence type="ECO:0000313" key="9">
    <source>
        <dbReference type="EMBL" id="CAL0302584.1"/>
    </source>
</evidence>
<keyword evidence="2 6" id="KW-0678">Repressor</keyword>
<feature type="compositionally biased region" description="Polar residues" evidence="7">
    <location>
        <begin position="24"/>
        <end position="37"/>
    </location>
</feature>
<comment type="function">
    <text evidence="6">Transcriptional repressor that regulates multiple aspects of plant growth and development.</text>
</comment>
<evidence type="ECO:0000313" key="10">
    <source>
        <dbReference type="Proteomes" id="UP001497480"/>
    </source>
</evidence>
<keyword evidence="5 6" id="KW-0539">Nucleus</keyword>
<proteinExistence type="predicted"/>
<dbReference type="PANTHER" id="PTHR33057">
    <property type="entry name" value="TRANSCRIPTION REPRESSOR OFP7-RELATED"/>
    <property type="match status" value="1"/>
</dbReference>
<dbReference type="Proteomes" id="UP001497480">
    <property type="component" value="Unassembled WGS sequence"/>
</dbReference>
<evidence type="ECO:0000256" key="2">
    <source>
        <dbReference type="ARBA" id="ARBA00022491"/>
    </source>
</evidence>
<dbReference type="NCBIfam" id="TIGR01568">
    <property type="entry name" value="A_thal_3678"/>
    <property type="match status" value="1"/>
</dbReference>
<reference evidence="9 10" key="1">
    <citation type="submission" date="2024-03" db="EMBL/GenBank/DDBJ databases">
        <authorList>
            <person name="Martinez-Hernandez J."/>
        </authorList>
    </citation>
    <scope>NUCLEOTIDE SEQUENCE [LARGE SCALE GENOMIC DNA]</scope>
</reference>
<dbReference type="InterPro" id="IPR038933">
    <property type="entry name" value="Ovate"/>
</dbReference>
<dbReference type="InterPro" id="IPR006458">
    <property type="entry name" value="Ovate_C"/>
</dbReference>
<dbReference type="EMBL" id="CAXHTB010000003">
    <property type="protein sequence ID" value="CAL0302584.1"/>
    <property type="molecule type" value="Genomic_DNA"/>
</dbReference>
<evidence type="ECO:0000256" key="6">
    <source>
        <dbReference type="RuleBase" id="RU367028"/>
    </source>
</evidence>
<dbReference type="PROSITE" id="PS51754">
    <property type="entry name" value="OVATE"/>
    <property type="match status" value="1"/>
</dbReference>
<keyword evidence="10" id="KW-1185">Reference proteome</keyword>
<feature type="domain" description="OVATE" evidence="8">
    <location>
        <begin position="281"/>
        <end position="340"/>
    </location>
</feature>
<evidence type="ECO:0000256" key="7">
    <source>
        <dbReference type="SAM" id="MobiDB-lite"/>
    </source>
</evidence>
<dbReference type="PANTHER" id="PTHR33057:SF161">
    <property type="entry name" value="TRANSCRIPTION REPRESSOR"/>
    <property type="match status" value="1"/>
</dbReference>
<protein>
    <recommendedName>
        <fullName evidence="6">Transcription repressor</fullName>
    </recommendedName>
    <alternativeName>
        <fullName evidence="6">Ovate family protein</fullName>
    </alternativeName>
</protein>
<keyword evidence="3 6" id="KW-0805">Transcription regulation</keyword>
<name>A0AAV1VZR3_LUPLU</name>
<dbReference type="GO" id="GO:0045892">
    <property type="term" value="P:negative regulation of DNA-templated transcription"/>
    <property type="evidence" value="ECO:0007669"/>
    <property type="project" value="UniProtKB-UniRule"/>
</dbReference>
<feature type="compositionally biased region" description="Low complexity" evidence="7">
    <location>
        <begin position="7"/>
        <end position="23"/>
    </location>
</feature>
<keyword evidence="4 6" id="KW-0804">Transcription</keyword>
<evidence type="ECO:0000256" key="4">
    <source>
        <dbReference type="ARBA" id="ARBA00023163"/>
    </source>
</evidence>